<organism evidence="2 4">
    <name type="scientific">Yarrowia lipolytica</name>
    <name type="common">Candida lipolytica</name>
    <dbReference type="NCBI Taxonomy" id="4952"/>
    <lineage>
        <taxon>Eukaryota</taxon>
        <taxon>Fungi</taxon>
        <taxon>Dikarya</taxon>
        <taxon>Ascomycota</taxon>
        <taxon>Saccharomycotina</taxon>
        <taxon>Dipodascomycetes</taxon>
        <taxon>Dipodascales</taxon>
        <taxon>Dipodascales incertae sedis</taxon>
        <taxon>Yarrowia</taxon>
    </lineage>
</organism>
<reference evidence="3 5" key="2">
    <citation type="submission" date="2018-07" db="EMBL/GenBank/DDBJ databases">
        <title>Draft Genome Assemblies for Five Robust Yarrowia lipolytica Strains Exhibiting High Lipid Production and Pentose Sugar Utilization and Sugar Alcohol Secretion from Undetoxified Lignocellulosic Biomass Hydrolysates.</title>
        <authorList>
            <consortium name="DOE Joint Genome Institute"/>
            <person name="Walker C."/>
            <person name="Ryu S."/>
            <person name="Na H."/>
            <person name="Zane M."/>
            <person name="LaButti K."/>
            <person name="Lipzen A."/>
            <person name="Haridas S."/>
            <person name="Barry K."/>
            <person name="Grigoriev I.V."/>
            <person name="Quarterman J."/>
            <person name="Slininger P."/>
            <person name="Dien B."/>
            <person name="Trinh C.T."/>
        </authorList>
    </citation>
    <scope>NUCLEOTIDE SEQUENCE [LARGE SCALE GENOMIC DNA]</scope>
    <source>
        <strain evidence="3 5">YB392</strain>
    </source>
</reference>
<accession>A0A1D8NFN1</accession>
<evidence type="ECO:0000313" key="3">
    <source>
        <dbReference type="EMBL" id="RDW26149.1"/>
    </source>
</evidence>
<dbReference type="Proteomes" id="UP000182444">
    <property type="component" value="Chromosome 1D"/>
</dbReference>
<gene>
    <name evidence="3" type="ORF">B0I71DRAFT_140362</name>
    <name evidence="2" type="ORF">YALI1_D28064g</name>
</gene>
<proteinExistence type="predicted"/>
<protein>
    <submittedName>
        <fullName evidence="2">Uncharacterized protein</fullName>
    </submittedName>
</protein>
<dbReference type="AlphaFoldDB" id="A0A1D8NFN1"/>
<name>A0A1D8NFN1_YARLL</name>
<feature type="compositionally biased region" description="Basic and acidic residues" evidence="1">
    <location>
        <begin position="54"/>
        <end position="73"/>
    </location>
</feature>
<sequence length="116" mass="12892">MRLINTLSIAAIAVAASNSESGLASREEGVVEIQHYRPPTPNVVTVTTTVYDCKPTKDPKDPKDLHNKDRDPSCKALNEGEQAEEDHKYKVSILKRAIEELEMRDPAPVIARALRQ</sequence>
<reference evidence="2 4" key="1">
    <citation type="journal article" date="2016" name="PLoS ONE">
        <title>Sequence Assembly of Yarrowia lipolytica Strain W29/CLIB89 Shows Transposable Element Diversity.</title>
        <authorList>
            <person name="Magnan C."/>
            <person name="Yu J."/>
            <person name="Chang I."/>
            <person name="Jahn E."/>
            <person name="Kanomata Y."/>
            <person name="Wu J."/>
            <person name="Zeller M."/>
            <person name="Oakes M."/>
            <person name="Baldi P."/>
            <person name="Sandmeyer S."/>
        </authorList>
    </citation>
    <scope>NUCLEOTIDE SEQUENCE [LARGE SCALE GENOMIC DNA]</scope>
    <source>
        <strain evidence="2">CLIB89</strain>
        <strain evidence="4">CLIB89(W29)</strain>
    </source>
</reference>
<dbReference type="EMBL" id="KZ858985">
    <property type="protein sequence ID" value="RDW26149.1"/>
    <property type="molecule type" value="Genomic_DNA"/>
</dbReference>
<dbReference type="VEuPathDB" id="FungiDB:YALI0_D22242g"/>
<dbReference type="EMBL" id="CP017556">
    <property type="protein sequence ID" value="AOW04451.1"/>
    <property type="molecule type" value="Genomic_DNA"/>
</dbReference>
<dbReference type="Proteomes" id="UP000256601">
    <property type="component" value="Unassembled WGS sequence"/>
</dbReference>
<evidence type="ECO:0000313" key="2">
    <source>
        <dbReference type="EMBL" id="AOW04451.1"/>
    </source>
</evidence>
<dbReference type="GeneID" id="2910193"/>
<dbReference type="KEGG" id="yli:2910193"/>
<evidence type="ECO:0000313" key="4">
    <source>
        <dbReference type="Proteomes" id="UP000182444"/>
    </source>
</evidence>
<dbReference type="VEuPathDB" id="FungiDB:YALI1_D28064g"/>
<evidence type="ECO:0000313" key="5">
    <source>
        <dbReference type="Proteomes" id="UP000256601"/>
    </source>
</evidence>
<feature type="region of interest" description="Disordered" evidence="1">
    <location>
        <begin position="52"/>
        <end position="86"/>
    </location>
</feature>
<evidence type="ECO:0000256" key="1">
    <source>
        <dbReference type="SAM" id="MobiDB-lite"/>
    </source>
</evidence>